<dbReference type="InterPro" id="IPR003593">
    <property type="entry name" value="AAA+_ATPase"/>
</dbReference>
<dbReference type="FunFam" id="3.40.50.300:FF:000134">
    <property type="entry name" value="Iron-enterobactin ABC transporter ATP-binding protein"/>
    <property type="match status" value="1"/>
</dbReference>
<dbReference type="GO" id="GO:0005524">
    <property type="term" value="F:ATP binding"/>
    <property type="evidence" value="ECO:0007669"/>
    <property type="project" value="UniProtKB-KW"/>
</dbReference>
<evidence type="ECO:0000256" key="9">
    <source>
        <dbReference type="ARBA" id="ARBA00023136"/>
    </source>
</evidence>
<dbReference type="Proteomes" id="UP000391919">
    <property type="component" value="Unassembled WGS sequence"/>
</dbReference>
<evidence type="ECO:0000313" key="11">
    <source>
        <dbReference type="EMBL" id="GER68811.1"/>
    </source>
</evidence>
<evidence type="ECO:0000256" key="2">
    <source>
        <dbReference type="ARBA" id="ARBA00022448"/>
    </source>
</evidence>
<protein>
    <submittedName>
        <fullName evidence="11">Iron ABC transporter ATP-binding protein</fullName>
    </submittedName>
</protein>
<dbReference type="EMBL" id="BKZQ01000001">
    <property type="protein sequence ID" value="GER68811.1"/>
    <property type="molecule type" value="Genomic_DNA"/>
</dbReference>
<evidence type="ECO:0000313" key="12">
    <source>
        <dbReference type="Proteomes" id="UP000391919"/>
    </source>
</evidence>
<comment type="subcellular location">
    <subcellularLocation>
        <location evidence="1">Cell membrane</location>
        <topology evidence="1">Peripheral membrane protein</topology>
    </subcellularLocation>
</comment>
<dbReference type="GO" id="GO:0005886">
    <property type="term" value="C:plasma membrane"/>
    <property type="evidence" value="ECO:0007669"/>
    <property type="project" value="UniProtKB-SubCell"/>
</dbReference>
<evidence type="ECO:0000256" key="5">
    <source>
        <dbReference type="ARBA" id="ARBA00022741"/>
    </source>
</evidence>
<gene>
    <name evidence="11" type="ORF">BpJC7_01140</name>
</gene>
<feature type="domain" description="ABC transporter" evidence="10">
    <location>
        <begin position="2"/>
        <end position="236"/>
    </location>
</feature>
<sequence length="294" mass="33177">MVNVMNVLKNYGNKKVIDHVSVKIPKGKITAFIGPNGAGKSTLLSIISRLEFSDEGDVYIDGEAVSRADNKELAKKISILKQSNHMNIRLTVRELVAFGRFPYSQGRLNKEDERLIDEAIAYLGLEEYGDQYLGQLSGGQRQRAYIAMVLAQNTEYILLDEPLNNLDMKHSVQIMKVLRELADELGKTILIVIHDINFASVYSDYIVAMKNGKIVKQGKTEEIIRPSVLKEIYDMDIHIQNYCQNKICFTIDKVTGVPQDNLPAYLKKYKISKYENVGSTSNRILIKSAKSTLI</sequence>
<dbReference type="GO" id="GO:0016887">
    <property type="term" value="F:ATP hydrolysis activity"/>
    <property type="evidence" value="ECO:0007669"/>
    <property type="project" value="InterPro"/>
</dbReference>
<keyword evidence="4" id="KW-0410">Iron transport</keyword>
<dbReference type="PANTHER" id="PTHR42771:SF3">
    <property type="entry name" value="PETROBACTIN IMPORT ATP-BINDING PROTEIN YCLP"/>
    <property type="match status" value="1"/>
</dbReference>
<dbReference type="InterPro" id="IPR003439">
    <property type="entry name" value="ABC_transporter-like_ATP-bd"/>
</dbReference>
<keyword evidence="6 11" id="KW-0067">ATP-binding</keyword>
<evidence type="ECO:0000259" key="10">
    <source>
        <dbReference type="PROSITE" id="PS50893"/>
    </source>
</evidence>
<name>A0A5J4JAQ9_9BACI</name>
<dbReference type="Gene3D" id="3.40.50.300">
    <property type="entry name" value="P-loop containing nucleotide triphosphate hydrolases"/>
    <property type="match status" value="1"/>
</dbReference>
<dbReference type="GO" id="GO:0006826">
    <property type="term" value="P:iron ion transport"/>
    <property type="evidence" value="ECO:0007669"/>
    <property type="project" value="UniProtKB-KW"/>
</dbReference>
<dbReference type="InterPro" id="IPR051535">
    <property type="entry name" value="Siderophore_ABC-ATPase"/>
</dbReference>
<evidence type="ECO:0000256" key="6">
    <source>
        <dbReference type="ARBA" id="ARBA00022840"/>
    </source>
</evidence>
<keyword evidence="9" id="KW-0472">Membrane</keyword>
<organism evidence="11 12">
    <name type="scientific">Weizmannia acidilactici</name>
    <dbReference type="NCBI Taxonomy" id="2607726"/>
    <lineage>
        <taxon>Bacteria</taxon>
        <taxon>Bacillati</taxon>
        <taxon>Bacillota</taxon>
        <taxon>Bacilli</taxon>
        <taxon>Bacillales</taxon>
        <taxon>Bacillaceae</taxon>
        <taxon>Heyndrickxia</taxon>
    </lineage>
</organism>
<dbReference type="SUPFAM" id="SSF52540">
    <property type="entry name" value="P-loop containing nucleoside triphosphate hydrolases"/>
    <property type="match status" value="1"/>
</dbReference>
<keyword evidence="8" id="KW-0406">Ion transport</keyword>
<keyword evidence="2" id="KW-0813">Transport</keyword>
<evidence type="ECO:0000256" key="4">
    <source>
        <dbReference type="ARBA" id="ARBA00022496"/>
    </source>
</evidence>
<keyword evidence="7" id="KW-0408">Iron</keyword>
<evidence type="ECO:0000256" key="8">
    <source>
        <dbReference type="ARBA" id="ARBA00023065"/>
    </source>
</evidence>
<dbReference type="Pfam" id="PF00005">
    <property type="entry name" value="ABC_tran"/>
    <property type="match status" value="1"/>
</dbReference>
<reference evidence="11 12" key="1">
    <citation type="submission" date="2019-09" db="EMBL/GenBank/DDBJ databases">
        <title>Draft genome sequence of Bacillus sp. JC-7.</title>
        <authorList>
            <person name="Tanaka N."/>
            <person name="Shiwa Y."/>
            <person name="Fujita N."/>
            <person name="Tanasupawat S."/>
        </authorList>
    </citation>
    <scope>NUCLEOTIDE SEQUENCE [LARGE SCALE GENOMIC DNA]</scope>
    <source>
        <strain evidence="11 12">JC-7</strain>
    </source>
</reference>
<dbReference type="SMART" id="SM00382">
    <property type="entry name" value="AAA"/>
    <property type="match status" value="1"/>
</dbReference>
<keyword evidence="3" id="KW-1003">Cell membrane</keyword>
<keyword evidence="5" id="KW-0547">Nucleotide-binding</keyword>
<proteinExistence type="predicted"/>
<evidence type="ECO:0000256" key="3">
    <source>
        <dbReference type="ARBA" id="ARBA00022475"/>
    </source>
</evidence>
<dbReference type="InterPro" id="IPR027417">
    <property type="entry name" value="P-loop_NTPase"/>
</dbReference>
<evidence type="ECO:0000256" key="1">
    <source>
        <dbReference type="ARBA" id="ARBA00004202"/>
    </source>
</evidence>
<dbReference type="CDD" id="cd03214">
    <property type="entry name" value="ABC_Iron-Siderophores_B12_Hemin"/>
    <property type="match status" value="1"/>
</dbReference>
<keyword evidence="12" id="KW-1185">Reference proteome</keyword>
<accession>A0A5J4JAQ9</accession>
<comment type="caution">
    <text evidence="11">The sequence shown here is derived from an EMBL/GenBank/DDBJ whole genome shotgun (WGS) entry which is preliminary data.</text>
</comment>
<dbReference type="AlphaFoldDB" id="A0A5J4JAQ9"/>
<evidence type="ECO:0000256" key="7">
    <source>
        <dbReference type="ARBA" id="ARBA00023004"/>
    </source>
</evidence>
<dbReference type="PROSITE" id="PS50893">
    <property type="entry name" value="ABC_TRANSPORTER_2"/>
    <property type="match status" value="1"/>
</dbReference>
<dbReference type="PANTHER" id="PTHR42771">
    <property type="entry name" value="IRON(3+)-HYDROXAMATE IMPORT ATP-BINDING PROTEIN FHUC"/>
    <property type="match status" value="1"/>
</dbReference>